<dbReference type="Proteomes" id="UP000054481">
    <property type="component" value="Unassembled WGS sequence"/>
</dbReference>
<accession>A0A0F7ZYV2</accession>
<protein>
    <submittedName>
        <fullName evidence="2">Uncharacterized protein</fullName>
    </submittedName>
</protein>
<sequence length="240" mass="27601">MRSFFTKCLQFIKQRWRPRTKSVQTGHVASPSSNGGPLESDSDDYIPSPAHYPVFPPLSPSAIIDDPETYWSRVQARKFAAPQGYFQDSSLFALYRLYEFIVLDRVFAYRNALEAFWRQRDWKIQDVADPCDNDAQRYAFLAGCTYLLVRSFNQRVKLGLRRDNPPLITPEEAEEARSVPQELRPWEAVPSWAQSAPPLKETLSIPTHDGEMLESAADTRADPDFLAKNILLWTPHIFFT</sequence>
<feature type="compositionally biased region" description="Polar residues" evidence="1">
    <location>
        <begin position="22"/>
        <end position="35"/>
    </location>
</feature>
<keyword evidence="3" id="KW-1185">Reference proteome</keyword>
<proteinExistence type="predicted"/>
<dbReference type="EMBL" id="KQ030538">
    <property type="protein sequence ID" value="KJZ73117.1"/>
    <property type="molecule type" value="Genomic_DNA"/>
</dbReference>
<feature type="region of interest" description="Disordered" evidence="1">
    <location>
        <begin position="22"/>
        <end position="42"/>
    </location>
</feature>
<name>A0A0F7ZYV2_9HYPO</name>
<organism evidence="2 3">
    <name type="scientific">Hirsutella minnesotensis 3608</name>
    <dbReference type="NCBI Taxonomy" id="1043627"/>
    <lineage>
        <taxon>Eukaryota</taxon>
        <taxon>Fungi</taxon>
        <taxon>Dikarya</taxon>
        <taxon>Ascomycota</taxon>
        <taxon>Pezizomycotina</taxon>
        <taxon>Sordariomycetes</taxon>
        <taxon>Hypocreomycetidae</taxon>
        <taxon>Hypocreales</taxon>
        <taxon>Ophiocordycipitaceae</taxon>
        <taxon>Hirsutella</taxon>
    </lineage>
</organism>
<evidence type="ECO:0000313" key="2">
    <source>
        <dbReference type="EMBL" id="KJZ73117.1"/>
    </source>
</evidence>
<gene>
    <name evidence="2" type="ORF">HIM_07501</name>
</gene>
<evidence type="ECO:0000256" key="1">
    <source>
        <dbReference type="SAM" id="MobiDB-lite"/>
    </source>
</evidence>
<evidence type="ECO:0000313" key="3">
    <source>
        <dbReference type="Proteomes" id="UP000054481"/>
    </source>
</evidence>
<dbReference type="OrthoDB" id="5422293at2759"/>
<reference evidence="2 3" key="1">
    <citation type="journal article" date="2014" name="Genome Biol. Evol.">
        <title>Comparative genomics and transcriptomics analyses reveal divergent lifestyle features of nematode endoparasitic fungus Hirsutella minnesotensis.</title>
        <authorList>
            <person name="Lai Y."/>
            <person name="Liu K."/>
            <person name="Zhang X."/>
            <person name="Zhang X."/>
            <person name="Li K."/>
            <person name="Wang N."/>
            <person name="Shu C."/>
            <person name="Wu Y."/>
            <person name="Wang C."/>
            <person name="Bushley K.E."/>
            <person name="Xiang M."/>
            <person name="Liu X."/>
        </authorList>
    </citation>
    <scope>NUCLEOTIDE SEQUENCE [LARGE SCALE GENOMIC DNA]</scope>
    <source>
        <strain evidence="2 3">3608</strain>
    </source>
</reference>
<dbReference type="AlphaFoldDB" id="A0A0F7ZYV2"/>